<dbReference type="SUPFAM" id="SSF52058">
    <property type="entry name" value="L domain-like"/>
    <property type="match status" value="1"/>
</dbReference>
<dbReference type="Proteomes" id="UP000265520">
    <property type="component" value="Unassembled WGS sequence"/>
</dbReference>
<dbReference type="AlphaFoldDB" id="A0A392N9M9"/>
<evidence type="ECO:0000313" key="1">
    <source>
        <dbReference type="EMBL" id="MCH96510.1"/>
    </source>
</evidence>
<accession>A0A392N9M9</accession>
<dbReference type="InterPro" id="IPR044974">
    <property type="entry name" value="Disease_R_plants"/>
</dbReference>
<protein>
    <submittedName>
        <fullName evidence="1">TMV resistance protein N</fullName>
    </submittedName>
</protein>
<name>A0A392N9M9_9FABA</name>
<comment type="caution">
    <text evidence="1">The sequence shown here is derived from an EMBL/GenBank/DDBJ whole genome shotgun (WGS) entry which is preliminary data.</text>
</comment>
<dbReference type="PANTHER" id="PTHR11017">
    <property type="entry name" value="LEUCINE-RICH REPEAT-CONTAINING PROTEIN"/>
    <property type="match status" value="1"/>
</dbReference>
<keyword evidence="2" id="KW-1185">Reference proteome</keyword>
<sequence>MMEKLKILNLSYSKYLTSTPDFSKLPNLEKLIMKDCSSLSELHHSIGDLENILLINLKDCTSLRKLPEKVYQLKSLKTLILSGCSKIDKLEEDIEQMEPWTNGTGVKEILYSILGLKRITHICGCELSFEVFPSVSWSRMSTTMEFPPCISPFDNHYDINFRESETSQNSNLSLRSLLIGMGSCHIVTDTLGKSISQ</sequence>
<dbReference type="Gene3D" id="3.80.10.10">
    <property type="entry name" value="Ribonuclease Inhibitor"/>
    <property type="match status" value="1"/>
</dbReference>
<dbReference type="GO" id="GO:0006952">
    <property type="term" value="P:defense response"/>
    <property type="evidence" value="ECO:0007669"/>
    <property type="project" value="InterPro"/>
</dbReference>
<dbReference type="InterPro" id="IPR032675">
    <property type="entry name" value="LRR_dom_sf"/>
</dbReference>
<dbReference type="EMBL" id="LXQA010032501">
    <property type="protein sequence ID" value="MCH96510.1"/>
    <property type="molecule type" value="Genomic_DNA"/>
</dbReference>
<organism evidence="1 2">
    <name type="scientific">Trifolium medium</name>
    <dbReference type="NCBI Taxonomy" id="97028"/>
    <lineage>
        <taxon>Eukaryota</taxon>
        <taxon>Viridiplantae</taxon>
        <taxon>Streptophyta</taxon>
        <taxon>Embryophyta</taxon>
        <taxon>Tracheophyta</taxon>
        <taxon>Spermatophyta</taxon>
        <taxon>Magnoliopsida</taxon>
        <taxon>eudicotyledons</taxon>
        <taxon>Gunneridae</taxon>
        <taxon>Pentapetalae</taxon>
        <taxon>rosids</taxon>
        <taxon>fabids</taxon>
        <taxon>Fabales</taxon>
        <taxon>Fabaceae</taxon>
        <taxon>Papilionoideae</taxon>
        <taxon>50 kb inversion clade</taxon>
        <taxon>NPAAA clade</taxon>
        <taxon>Hologalegina</taxon>
        <taxon>IRL clade</taxon>
        <taxon>Trifolieae</taxon>
        <taxon>Trifolium</taxon>
    </lineage>
</organism>
<dbReference type="PANTHER" id="PTHR11017:SF560">
    <property type="entry name" value="RESISTANCE PROTEIN (TIR-NBS-LRR CLASS), PUTATIVE-RELATED"/>
    <property type="match status" value="1"/>
</dbReference>
<evidence type="ECO:0000313" key="2">
    <source>
        <dbReference type="Proteomes" id="UP000265520"/>
    </source>
</evidence>
<reference evidence="1 2" key="1">
    <citation type="journal article" date="2018" name="Front. Plant Sci.">
        <title>Red Clover (Trifolium pratense) and Zigzag Clover (T. medium) - A Picture of Genomic Similarities and Differences.</title>
        <authorList>
            <person name="Dluhosova J."/>
            <person name="Istvanek J."/>
            <person name="Nedelnik J."/>
            <person name="Repkova J."/>
        </authorList>
    </citation>
    <scope>NUCLEOTIDE SEQUENCE [LARGE SCALE GENOMIC DNA]</scope>
    <source>
        <strain evidence="2">cv. 10/8</strain>
        <tissue evidence="1">Leaf</tissue>
    </source>
</reference>
<proteinExistence type="predicted"/>
<feature type="non-terminal residue" evidence="1">
    <location>
        <position position="197"/>
    </location>
</feature>